<protein>
    <submittedName>
        <fullName evidence="1">Uncharacterized protein</fullName>
    </submittedName>
</protein>
<reference evidence="1 2" key="1">
    <citation type="submission" date="2017-08" db="EMBL/GenBank/DDBJ databases">
        <title>Analysis of Fusobacterium persistence and antibiotic response in human colorectal.</title>
        <authorList>
            <person name="Bullman S."/>
        </authorList>
    </citation>
    <scope>NUCLEOTIDE SEQUENCE [LARGE SCALE GENOMIC DNA]</scope>
    <source>
        <strain evidence="1 2">P2_CP</strain>
    </source>
</reference>
<evidence type="ECO:0000313" key="2">
    <source>
        <dbReference type="Proteomes" id="UP000230719"/>
    </source>
</evidence>
<comment type="caution">
    <text evidence="1">The sequence shown here is derived from an EMBL/GenBank/DDBJ whole genome shotgun (WGS) entry which is preliminary data.</text>
</comment>
<name>A0A2G9FG22_9FUSO</name>
<dbReference type="EMBL" id="NPND01000010">
    <property type="protein sequence ID" value="PIM92062.1"/>
    <property type="molecule type" value="Genomic_DNA"/>
</dbReference>
<organism evidence="1 2">
    <name type="scientific">Fusobacterium animalis</name>
    <dbReference type="NCBI Taxonomy" id="76859"/>
    <lineage>
        <taxon>Bacteria</taxon>
        <taxon>Fusobacteriati</taxon>
        <taxon>Fusobacteriota</taxon>
        <taxon>Fusobacteriia</taxon>
        <taxon>Fusobacteriales</taxon>
        <taxon>Fusobacteriaceae</taxon>
        <taxon>Fusobacterium</taxon>
    </lineage>
</organism>
<dbReference type="Proteomes" id="UP000230719">
    <property type="component" value="Unassembled WGS sequence"/>
</dbReference>
<sequence length="116" mass="13521">MAIKLYIIKKMNYEAKSTENISIIKEILQELSVNVGVFDENKKLDIKFCINASTNEKKELFQLDVNYRVVLSSVLKNPNKEKIAEIVKELYPNFKNFVKDFYNKQAGLNNLEPPEF</sequence>
<accession>A0A2G9FG22</accession>
<dbReference type="AlphaFoldDB" id="A0A2G9FG22"/>
<gene>
    <name evidence="1" type="ORF">CI114_04730</name>
</gene>
<proteinExistence type="predicted"/>
<dbReference type="RefSeq" id="WP_158409837.1">
    <property type="nucleotide sequence ID" value="NZ_CP056023.1"/>
</dbReference>
<evidence type="ECO:0000313" key="1">
    <source>
        <dbReference type="EMBL" id="PIM92062.1"/>
    </source>
</evidence>